<reference evidence="3" key="1">
    <citation type="journal article" date="2017" name="Nat. Commun.">
        <title>The asparagus genome sheds light on the origin and evolution of a young Y chromosome.</title>
        <authorList>
            <person name="Harkess A."/>
            <person name="Zhou J."/>
            <person name="Xu C."/>
            <person name="Bowers J.E."/>
            <person name="Van der Hulst R."/>
            <person name="Ayyampalayam S."/>
            <person name="Mercati F."/>
            <person name="Riccardi P."/>
            <person name="McKain M.R."/>
            <person name="Kakrana A."/>
            <person name="Tang H."/>
            <person name="Ray J."/>
            <person name="Groenendijk J."/>
            <person name="Arikit S."/>
            <person name="Mathioni S.M."/>
            <person name="Nakano M."/>
            <person name="Shan H."/>
            <person name="Telgmann-Rauber A."/>
            <person name="Kanno A."/>
            <person name="Yue Z."/>
            <person name="Chen H."/>
            <person name="Li W."/>
            <person name="Chen Y."/>
            <person name="Xu X."/>
            <person name="Zhang Y."/>
            <person name="Luo S."/>
            <person name="Chen H."/>
            <person name="Gao J."/>
            <person name="Mao Z."/>
            <person name="Pires J.C."/>
            <person name="Luo M."/>
            <person name="Kudrna D."/>
            <person name="Wing R.A."/>
            <person name="Meyers B.C."/>
            <person name="Yi K."/>
            <person name="Kong H."/>
            <person name="Lavrijsen P."/>
            <person name="Sunseri F."/>
            <person name="Falavigna A."/>
            <person name="Ye Y."/>
            <person name="Leebens-Mack J.H."/>
            <person name="Chen G."/>
        </authorList>
    </citation>
    <scope>NUCLEOTIDE SEQUENCE [LARGE SCALE GENOMIC DNA]</scope>
    <source>
        <strain evidence="3">cv. DH0086</strain>
    </source>
</reference>
<evidence type="ECO:0000256" key="1">
    <source>
        <dbReference type="SAM" id="MobiDB-lite"/>
    </source>
</evidence>
<organism evidence="2 3">
    <name type="scientific">Asparagus officinalis</name>
    <name type="common">Garden asparagus</name>
    <dbReference type="NCBI Taxonomy" id="4686"/>
    <lineage>
        <taxon>Eukaryota</taxon>
        <taxon>Viridiplantae</taxon>
        <taxon>Streptophyta</taxon>
        <taxon>Embryophyta</taxon>
        <taxon>Tracheophyta</taxon>
        <taxon>Spermatophyta</taxon>
        <taxon>Magnoliopsida</taxon>
        <taxon>Liliopsida</taxon>
        <taxon>Asparagales</taxon>
        <taxon>Asparagaceae</taxon>
        <taxon>Asparagoideae</taxon>
        <taxon>Asparagus</taxon>
    </lineage>
</organism>
<protein>
    <recommendedName>
        <fullName evidence="4">Bromodomain associated domain-containing protein</fullName>
    </recommendedName>
</protein>
<keyword evidence="3" id="KW-1185">Reference proteome</keyword>
<accession>A0A5P1ERW1</accession>
<gene>
    <name evidence="2" type="ORF">A4U43_C05F13170</name>
</gene>
<dbReference type="OMA" id="DTWYKQY"/>
<dbReference type="Proteomes" id="UP000243459">
    <property type="component" value="Chromosome 5"/>
</dbReference>
<feature type="region of interest" description="Disordered" evidence="1">
    <location>
        <begin position="124"/>
        <end position="171"/>
    </location>
</feature>
<feature type="compositionally biased region" description="Polar residues" evidence="1">
    <location>
        <begin position="155"/>
        <end position="165"/>
    </location>
</feature>
<evidence type="ECO:0000313" key="3">
    <source>
        <dbReference type="Proteomes" id="UP000243459"/>
    </source>
</evidence>
<dbReference type="PANTHER" id="PTHR37604:SF1">
    <property type="entry name" value="TRANSCRIPTION INITIATION FACTOR TFIID SUBUNIT"/>
    <property type="match status" value="1"/>
</dbReference>
<evidence type="ECO:0008006" key="4">
    <source>
        <dbReference type="Google" id="ProtNLM"/>
    </source>
</evidence>
<dbReference type="EMBL" id="CM007385">
    <property type="protein sequence ID" value="ONK68554.1"/>
    <property type="molecule type" value="Genomic_DNA"/>
</dbReference>
<dbReference type="PANTHER" id="PTHR37604">
    <property type="entry name" value="TRANSCRIPTION INITIATION FACTOR TFIID SUBUNIT"/>
    <property type="match status" value="1"/>
</dbReference>
<name>A0A5P1ERW1_ASPOF</name>
<proteinExistence type="predicted"/>
<dbReference type="AlphaFoldDB" id="A0A5P1ERW1"/>
<dbReference type="Gramene" id="ONK68554">
    <property type="protein sequence ID" value="ONK68554"/>
    <property type="gene ID" value="A4U43_C05F13170"/>
</dbReference>
<sequence>MSVSLLGDDGRGYELARRLEGCGAWRSWLGDSAYSSFAPSLSSPSAWDSFMSPPPINSNSQDQIHLQLRARALLFDKASISLFLNPSSPSSSSSSSSSYSISHLNPQYFQLHGDDIFFSLEPQQEEDELHKQAQSRPAGKASGHGYGQASGVGSRYNNPENVNLSQRHRQEELPETWYSQYSEKFKAKYHMLPHGDKESLKRTSEGMSAYLQLREVHKRKRLAFKDSTSENGSYMPPKIILDANCSTQEEISFFPEIMFPSNCVPDSPVPVRNEMEKNQKTDVYEILDNLPTVASRSTAMMERFGIRPDYIKVGSKYRGIDGSGCEKKPLCEEQASAMNHKIVARLLVNAGFEGGTGSSIEVFSEFFSSHICRLGRMLKLITDSYRKQFSSIKLLQMFLQTAGYK</sequence>
<evidence type="ECO:0000313" key="2">
    <source>
        <dbReference type="EMBL" id="ONK68554.1"/>
    </source>
</evidence>